<dbReference type="GO" id="GO:0005576">
    <property type="term" value="C:extracellular region"/>
    <property type="evidence" value="ECO:0007669"/>
    <property type="project" value="TreeGrafter"/>
</dbReference>
<feature type="non-terminal residue" evidence="4">
    <location>
        <position position="58"/>
    </location>
</feature>
<proteinExistence type="predicted"/>
<dbReference type="GO" id="GO:0008233">
    <property type="term" value="F:peptidase activity"/>
    <property type="evidence" value="ECO:0007669"/>
    <property type="project" value="UniProtKB-KW"/>
</dbReference>
<organism evidence="4 5">
    <name type="scientific">Punica granatum</name>
    <name type="common">Pomegranate</name>
    <dbReference type="NCBI Taxonomy" id="22663"/>
    <lineage>
        <taxon>Eukaryota</taxon>
        <taxon>Viridiplantae</taxon>
        <taxon>Streptophyta</taxon>
        <taxon>Embryophyta</taxon>
        <taxon>Tracheophyta</taxon>
        <taxon>Spermatophyta</taxon>
        <taxon>Magnoliopsida</taxon>
        <taxon>eudicotyledons</taxon>
        <taxon>Gunneridae</taxon>
        <taxon>Pentapetalae</taxon>
        <taxon>rosids</taxon>
        <taxon>malvids</taxon>
        <taxon>Myrtales</taxon>
        <taxon>Lythraceae</taxon>
        <taxon>Punica</taxon>
    </lineage>
</organism>
<feature type="non-terminal residue" evidence="4">
    <location>
        <position position="1"/>
    </location>
</feature>
<protein>
    <recommendedName>
        <fullName evidence="3">Xylanase inhibitor C-terminal domain-containing protein</fullName>
    </recommendedName>
</protein>
<dbReference type="PANTHER" id="PTHR47967:SF39">
    <property type="entry name" value="ASPARTYL PROTEASE FAMILY PROTEIN, PUTATIVE-RELATED"/>
    <property type="match status" value="1"/>
</dbReference>
<keyword evidence="2" id="KW-0378">Hydrolase</keyword>
<keyword evidence="5" id="KW-1185">Reference proteome</keyword>
<evidence type="ECO:0000313" key="5">
    <source>
        <dbReference type="Proteomes" id="UP000233551"/>
    </source>
</evidence>
<dbReference type="AlphaFoldDB" id="A0A2I0HG39"/>
<evidence type="ECO:0000313" key="4">
    <source>
        <dbReference type="EMBL" id="PKI26353.1"/>
    </source>
</evidence>
<dbReference type="STRING" id="22663.A0A2I0HG39"/>
<dbReference type="EMBL" id="PGOL01031289">
    <property type="protein sequence ID" value="PKI26353.1"/>
    <property type="molecule type" value="Genomic_DNA"/>
</dbReference>
<gene>
    <name evidence="4" type="ORF">CRG98_048958</name>
</gene>
<comment type="caution">
    <text evidence="4">The sequence shown here is derived from an EMBL/GenBank/DDBJ whole genome shotgun (WGS) entry which is preliminary data.</text>
</comment>
<evidence type="ECO:0000259" key="3">
    <source>
        <dbReference type="Pfam" id="PF14541"/>
    </source>
</evidence>
<name>A0A2I0HG39_PUNGR</name>
<reference evidence="4 5" key="1">
    <citation type="submission" date="2017-11" db="EMBL/GenBank/DDBJ databases">
        <title>De-novo sequencing of pomegranate (Punica granatum L.) genome.</title>
        <authorList>
            <person name="Akparov Z."/>
            <person name="Amiraslanov A."/>
            <person name="Hajiyeva S."/>
            <person name="Abbasov M."/>
            <person name="Kaur K."/>
            <person name="Hamwieh A."/>
            <person name="Solovyev V."/>
            <person name="Salamov A."/>
            <person name="Braich B."/>
            <person name="Kosarev P."/>
            <person name="Mahmoud A."/>
            <person name="Hajiyev E."/>
            <person name="Babayeva S."/>
            <person name="Izzatullayeva V."/>
            <person name="Mammadov A."/>
            <person name="Mammadov A."/>
            <person name="Sharifova S."/>
            <person name="Ojaghi J."/>
            <person name="Eynullazada K."/>
            <person name="Bayramov B."/>
            <person name="Abdulazimova A."/>
            <person name="Shahmuradov I."/>
        </authorList>
    </citation>
    <scope>NUCLEOTIDE SEQUENCE [LARGE SCALE GENOMIC DNA]</scope>
    <source>
        <strain evidence="5">cv. AG2017</strain>
        <tissue evidence="4">Leaf</tissue>
    </source>
</reference>
<dbReference type="Gene3D" id="2.40.70.10">
    <property type="entry name" value="Acid Proteases"/>
    <property type="match status" value="1"/>
</dbReference>
<dbReference type="PANTHER" id="PTHR47967">
    <property type="entry name" value="OS07G0603500 PROTEIN-RELATED"/>
    <property type="match status" value="1"/>
</dbReference>
<accession>A0A2I0HG39</accession>
<feature type="domain" description="Xylanase inhibitor C-terminal" evidence="3">
    <location>
        <begin position="5"/>
        <end position="57"/>
    </location>
</feature>
<evidence type="ECO:0000256" key="2">
    <source>
        <dbReference type="ARBA" id="ARBA00022801"/>
    </source>
</evidence>
<keyword evidence="1" id="KW-0645">Protease</keyword>
<dbReference type="InterPro" id="IPR021109">
    <property type="entry name" value="Peptidase_aspartic_dom_sf"/>
</dbReference>
<dbReference type="Pfam" id="PF14541">
    <property type="entry name" value="TAXi_C"/>
    <property type="match status" value="1"/>
</dbReference>
<evidence type="ECO:0000256" key="1">
    <source>
        <dbReference type="ARBA" id="ARBA00022670"/>
    </source>
</evidence>
<dbReference type="Proteomes" id="UP000233551">
    <property type="component" value="Unassembled WGS sequence"/>
</dbReference>
<dbReference type="InterPro" id="IPR051708">
    <property type="entry name" value="Plant_Aspart_Prot_A1"/>
</dbReference>
<dbReference type="GO" id="GO:0006508">
    <property type="term" value="P:proteolysis"/>
    <property type="evidence" value="ECO:0007669"/>
    <property type="project" value="UniProtKB-KW"/>
</dbReference>
<sequence length="58" mass="6459">DPTYYFATLYGISIGDKYLPFNSSGTVSKGNMFLDSGTPPTIVPTDFYNRLESEVRSQ</sequence>
<dbReference type="SUPFAM" id="SSF50630">
    <property type="entry name" value="Acid proteases"/>
    <property type="match status" value="1"/>
</dbReference>
<dbReference type="InterPro" id="IPR032799">
    <property type="entry name" value="TAXi_C"/>
</dbReference>